<dbReference type="GeneID" id="16076410"/>
<feature type="compositionally biased region" description="Acidic residues" evidence="8">
    <location>
        <begin position="1117"/>
        <end position="1130"/>
    </location>
</feature>
<dbReference type="eggNOG" id="ENOG502RN9Z">
    <property type="taxonomic scope" value="Eukaryota"/>
</dbReference>
<evidence type="ECO:0000256" key="9">
    <source>
        <dbReference type="SAM" id="Phobius"/>
    </source>
</evidence>
<feature type="transmembrane region" description="Helical" evidence="9">
    <location>
        <begin position="727"/>
        <end position="756"/>
    </location>
</feature>
<evidence type="ECO:0000313" key="11">
    <source>
        <dbReference type="EMBL" id="EGD82587.1"/>
    </source>
</evidence>
<feature type="region of interest" description="Disordered" evidence="8">
    <location>
        <begin position="1113"/>
        <end position="1155"/>
    </location>
</feature>
<feature type="compositionally biased region" description="Gly residues" evidence="8">
    <location>
        <begin position="1135"/>
        <end position="1145"/>
    </location>
</feature>
<dbReference type="GO" id="GO:0005886">
    <property type="term" value="C:plasma membrane"/>
    <property type="evidence" value="ECO:0007669"/>
    <property type="project" value="UniProtKB-SubCell"/>
</dbReference>
<dbReference type="InterPro" id="IPR026612">
    <property type="entry name" value="STRA6-like"/>
</dbReference>
<feature type="region of interest" description="Disordered" evidence="8">
    <location>
        <begin position="1215"/>
        <end position="1340"/>
    </location>
</feature>
<feature type="transmembrane region" description="Helical" evidence="9">
    <location>
        <begin position="452"/>
        <end position="473"/>
    </location>
</feature>
<dbReference type="PROSITE" id="PS51257">
    <property type="entry name" value="PROKAR_LIPOPROTEIN"/>
    <property type="match status" value="1"/>
</dbReference>
<feature type="signal peptide" evidence="10">
    <location>
        <begin position="1"/>
        <end position="29"/>
    </location>
</feature>
<keyword evidence="3" id="KW-1003">Cell membrane</keyword>
<dbReference type="OrthoDB" id="10071804at2759"/>
<feature type="transmembrane region" description="Helical" evidence="9">
    <location>
        <begin position="578"/>
        <end position="602"/>
    </location>
</feature>
<feature type="chain" id="PRO_5003290287" description="TRP C-terminal domain-containing protein" evidence="10">
    <location>
        <begin position="30"/>
        <end position="1340"/>
    </location>
</feature>
<dbReference type="InParanoid" id="F2U4M1"/>
<feature type="compositionally biased region" description="Gly residues" evidence="8">
    <location>
        <begin position="1277"/>
        <end position="1290"/>
    </location>
</feature>
<organism evidence="12">
    <name type="scientific">Salpingoeca rosetta (strain ATCC 50818 / BSB-021)</name>
    <dbReference type="NCBI Taxonomy" id="946362"/>
    <lineage>
        <taxon>Eukaryota</taxon>
        <taxon>Choanoflagellata</taxon>
        <taxon>Craspedida</taxon>
        <taxon>Salpingoecidae</taxon>
        <taxon>Salpingoeca</taxon>
    </lineage>
</organism>
<evidence type="ECO:0000256" key="7">
    <source>
        <dbReference type="ARBA" id="ARBA00023170"/>
    </source>
</evidence>
<evidence type="ECO:0000256" key="10">
    <source>
        <dbReference type="SAM" id="SignalP"/>
    </source>
</evidence>
<feature type="region of interest" description="Disordered" evidence="8">
    <location>
        <begin position="226"/>
        <end position="270"/>
    </location>
</feature>
<keyword evidence="5 9" id="KW-1133">Transmembrane helix</keyword>
<dbReference type="KEGG" id="sre:PTSG_03240"/>
<gene>
    <name evidence="11" type="ORF">PTSG_03240</name>
</gene>
<feature type="transmembrane region" description="Helical" evidence="9">
    <location>
        <begin position="818"/>
        <end position="846"/>
    </location>
</feature>
<evidence type="ECO:0000256" key="1">
    <source>
        <dbReference type="ARBA" id="ARBA00004651"/>
    </source>
</evidence>
<keyword evidence="2" id="KW-0813">Transport</keyword>
<dbReference type="EMBL" id="GL832961">
    <property type="protein sequence ID" value="EGD82587.1"/>
    <property type="molecule type" value="Genomic_DNA"/>
</dbReference>
<keyword evidence="7" id="KW-0675">Receptor</keyword>
<evidence type="ECO:0008006" key="13">
    <source>
        <dbReference type="Google" id="ProtNLM"/>
    </source>
</evidence>
<dbReference type="PANTHER" id="PTHR21444">
    <property type="entry name" value="COILED-COIL DOMAIN-CONTAINING PROTEIN 180"/>
    <property type="match status" value="1"/>
</dbReference>
<feature type="transmembrane region" description="Helical" evidence="9">
    <location>
        <begin position="776"/>
        <end position="798"/>
    </location>
</feature>
<feature type="compositionally biased region" description="Low complexity" evidence="8">
    <location>
        <begin position="1257"/>
        <end position="1269"/>
    </location>
</feature>
<keyword evidence="6 9" id="KW-0472">Membrane</keyword>
<keyword evidence="4 9" id="KW-0812">Transmembrane</keyword>
<dbReference type="Proteomes" id="UP000007799">
    <property type="component" value="Unassembled WGS sequence"/>
</dbReference>
<reference evidence="11" key="1">
    <citation type="submission" date="2009-08" db="EMBL/GenBank/DDBJ databases">
        <title>Annotation of Salpingoeca rosetta.</title>
        <authorList>
            <consortium name="The Broad Institute Genome Sequencing Platform"/>
            <person name="Russ C."/>
            <person name="Cuomo C."/>
            <person name="Burger G."/>
            <person name="Gray M.W."/>
            <person name="Holland P.W.H."/>
            <person name="King N."/>
            <person name="Lang F.B.F."/>
            <person name="Roger A.J."/>
            <person name="Ruiz-Trillo I."/>
            <person name="Young S.K."/>
            <person name="Zeng Q."/>
            <person name="Gargeya S."/>
            <person name="Alvarado L."/>
            <person name="Berlin A."/>
            <person name="Chapman S.B."/>
            <person name="Chen Z."/>
            <person name="Freedman E."/>
            <person name="Gellesch M."/>
            <person name="Goldberg J."/>
            <person name="Griggs A."/>
            <person name="Gujja S."/>
            <person name="Heilman E."/>
            <person name="Heiman D."/>
            <person name="Howarth C."/>
            <person name="Mehta T."/>
            <person name="Neiman D."/>
            <person name="Pearson M."/>
            <person name="Roberts A."/>
            <person name="Saif S."/>
            <person name="Shea T."/>
            <person name="Shenoy N."/>
            <person name="Sisk P."/>
            <person name="Stolte C."/>
            <person name="Sykes S."/>
            <person name="White J."/>
            <person name="Yandava C."/>
            <person name="Haas B."/>
            <person name="Nusbaum C."/>
            <person name="Birren B."/>
        </authorList>
    </citation>
    <scope>NUCLEOTIDE SEQUENCE [LARGE SCALE GENOMIC DNA]</scope>
    <source>
        <strain evidence="11">ATCC 50818</strain>
    </source>
</reference>
<evidence type="ECO:0000256" key="5">
    <source>
        <dbReference type="ARBA" id="ARBA00022989"/>
    </source>
</evidence>
<keyword evidence="12" id="KW-1185">Reference proteome</keyword>
<sequence>MKGRGSGQGSGHPVVVAVLLALACLLVSARPTLARKDRDFKPHSQTSLPLNAGPGVTMDELNNVRQRLDVLPDHLFAMTHNNLMLRFQLGGVVCGRIPDTAFCLQSLPTTRWIGSIVTHYPLGVGNLTVTDVSASGFRLTSTYTLDVSRPNETISTGAISMFSQFLPPTQKDIMTRGEIEFTCARNITVPTFPHLSLGIDRIMEDGMVVHRYRLVAAHHCVCSTPDPSSPSSSSANGDGASTSSSSATTPLPLASSTTAGSPSSSSSTSEHLLAHPSCEYFNTTYSYASAMDEWERKSPDHSYQAHKCFTRVSGRLSIWAGIGTLLIALIWGMDVWLGVPLIACESCTGADRHVDETSTCRGRCLTSSAPRHRLHPIGTARYIWTFGFLDVLTPPVNMLERRDSAWATAAGFGMMSLTIPFVFNGALELTQILELLLFFTPILLCRHARVPSIGLCLGCFFSIIALGEIGTLMGCLGRTSSFVNLMATLPSLLCAMLVVSWYVLETKRRFVALWLWFNDRGPRPVSWRERALLALDRSGYVASLLADKIKVSLGESLTWSAFRATILGQDNYSVPTRLLTAVILAISCLVSLLPLTMSYASLAGAAVEWIMSMGHCCSGVQCDPTPGSSLWIRDAFDLGYGIQVGRGHSCSRDQIVVRRAVSYGMTVSTSVTAVAVTFSLLHVLVVYRKRMFLLFRGRPDFITKHVPMDKSIGSTLKFGGTQVASAIGGWVLGTCVLTLLIGFIAISTVLPFMNIYGDWFWPWWFQFVIYNHETGALGFPVILLINYWLLLFCVRFVFEISKKDHGLQRRGFFHLMDLIQFIFYILNALLGLIKRAVTSMVLQAVFVSRMDKSLMPRKYELTDKSYVAYLGFMQLDYYYSHPVLLTAVYFFLAGTPRDRRTARRLGIRLWRSRNRGDRVSLSRVTSSPRSPDSGGGGIELTSSMESPGLQLGGSASYQDSINGNGACVPEYTWRVRNRFWLAITLHNNPQLKEQRSHYLRAKAEEQRLKELREAAKVMRSRRMSLHEMAHRVTRASAHVAHTLAGLRYHAMDNQPASTAESGRDSPKALLADSADGTNGTNGTKAVASGNGYHGGGIGFGRSGKNKYLRHYRQDSTDDHDDDDDDDEGENAYDYGDGGGGGGGDGAKSSSDDVHVQHRQYDVADSDGEALDYTCPPNTLLDLSQVHLQEVQRKQQRAMEDEDGLYEELAAFSANLAVDSRSGSRGGADSGDSDDDAGGDVARARRGVGSFSPTAGVTTATSAPLSAATSWNPTRRAGGVGDIDGGGGGGGGDERGRAQSARLRSRVVRDDGRNGGGNGAGERQRSITFADRLSQSTSSQL</sequence>
<proteinExistence type="predicted"/>
<feature type="transmembrane region" description="Helical" evidence="9">
    <location>
        <begin position="667"/>
        <end position="687"/>
    </location>
</feature>
<feature type="compositionally biased region" description="Low complexity" evidence="8">
    <location>
        <begin position="226"/>
        <end position="269"/>
    </location>
</feature>
<feature type="region of interest" description="Disordered" evidence="8">
    <location>
        <begin position="920"/>
        <end position="943"/>
    </location>
</feature>
<feature type="transmembrane region" description="Helical" evidence="9">
    <location>
        <begin position="429"/>
        <end position="445"/>
    </location>
</feature>
<comment type="subcellular location">
    <subcellularLocation>
        <location evidence="1">Cell membrane</location>
        <topology evidence="1">Multi-pass membrane protein</topology>
    </subcellularLocation>
</comment>
<evidence type="ECO:0000256" key="4">
    <source>
        <dbReference type="ARBA" id="ARBA00022692"/>
    </source>
</evidence>
<feature type="transmembrane region" description="Helical" evidence="9">
    <location>
        <begin position="485"/>
        <end position="504"/>
    </location>
</feature>
<evidence type="ECO:0000256" key="6">
    <source>
        <dbReference type="ARBA" id="ARBA00023136"/>
    </source>
</evidence>
<feature type="transmembrane region" description="Helical" evidence="9">
    <location>
        <begin position="316"/>
        <end position="337"/>
    </location>
</feature>
<keyword evidence="10" id="KW-0732">Signal</keyword>
<evidence type="ECO:0000256" key="8">
    <source>
        <dbReference type="SAM" id="MobiDB-lite"/>
    </source>
</evidence>
<dbReference type="Pfam" id="PF14752">
    <property type="entry name" value="RBP_receptor"/>
    <property type="match status" value="1"/>
</dbReference>
<dbReference type="OMA" id="DWFWPWW"/>
<protein>
    <recommendedName>
        <fullName evidence="13">TRP C-terminal domain-containing protein</fullName>
    </recommendedName>
</protein>
<dbReference type="GO" id="GO:0038023">
    <property type="term" value="F:signaling receptor activity"/>
    <property type="evidence" value="ECO:0007669"/>
    <property type="project" value="InterPro"/>
</dbReference>
<dbReference type="PANTHER" id="PTHR21444:SF15">
    <property type="entry name" value="RECEPTOR FOR RETINOL UPTAKE STRA6"/>
    <property type="match status" value="1"/>
</dbReference>
<accession>F2U4M1</accession>
<dbReference type="RefSeq" id="XP_004995823.1">
    <property type="nucleotide sequence ID" value="XM_004995766.1"/>
</dbReference>
<evidence type="ECO:0000256" key="2">
    <source>
        <dbReference type="ARBA" id="ARBA00022448"/>
    </source>
</evidence>
<feature type="region of interest" description="Disordered" evidence="8">
    <location>
        <begin position="1054"/>
        <end position="1094"/>
    </location>
</feature>
<evidence type="ECO:0000256" key="3">
    <source>
        <dbReference type="ARBA" id="ARBA00022475"/>
    </source>
</evidence>
<evidence type="ECO:0000313" key="12">
    <source>
        <dbReference type="Proteomes" id="UP000007799"/>
    </source>
</evidence>
<name>F2U4M1_SALR5</name>